<name>A0A2Z7CSQ7_9LAMI</name>
<evidence type="ECO:0000313" key="4">
    <source>
        <dbReference type="Proteomes" id="UP000250235"/>
    </source>
</evidence>
<dbReference type="PANTHER" id="PTHR31099">
    <property type="entry name" value="OS06G0165300 PROTEIN"/>
    <property type="match status" value="1"/>
</dbReference>
<evidence type="ECO:0000256" key="2">
    <source>
        <dbReference type="SAM" id="MobiDB-lite"/>
    </source>
</evidence>
<organism evidence="3 4">
    <name type="scientific">Dorcoceras hygrometricum</name>
    <dbReference type="NCBI Taxonomy" id="472368"/>
    <lineage>
        <taxon>Eukaryota</taxon>
        <taxon>Viridiplantae</taxon>
        <taxon>Streptophyta</taxon>
        <taxon>Embryophyta</taxon>
        <taxon>Tracheophyta</taxon>
        <taxon>Spermatophyta</taxon>
        <taxon>Magnoliopsida</taxon>
        <taxon>eudicotyledons</taxon>
        <taxon>Gunneridae</taxon>
        <taxon>Pentapetalae</taxon>
        <taxon>asterids</taxon>
        <taxon>lamiids</taxon>
        <taxon>Lamiales</taxon>
        <taxon>Gesneriaceae</taxon>
        <taxon>Didymocarpoideae</taxon>
        <taxon>Trichosporeae</taxon>
        <taxon>Loxocarpinae</taxon>
        <taxon>Dorcoceras</taxon>
    </lineage>
</organism>
<feature type="compositionally biased region" description="Basic and acidic residues" evidence="2">
    <location>
        <begin position="322"/>
        <end position="340"/>
    </location>
</feature>
<protein>
    <submittedName>
        <fullName evidence="3">Uncharacterized protein</fullName>
    </submittedName>
</protein>
<feature type="region of interest" description="Disordered" evidence="2">
    <location>
        <begin position="557"/>
        <end position="580"/>
    </location>
</feature>
<evidence type="ECO:0000313" key="3">
    <source>
        <dbReference type="EMBL" id="KZV49758.1"/>
    </source>
</evidence>
<dbReference type="AlphaFoldDB" id="A0A2Z7CSQ7"/>
<feature type="coiled-coil region" evidence="1">
    <location>
        <begin position="444"/>
        <end position="496"/>
    </location>
</feature>
<gene>
    <name evidence="3" type="ORF">F511_07309</name>
</gene>
<keyword evidence="1" id="KW-0175">Coiled coil</keyword>
<proteinExistence type="predicted"/>
<feature type="compositionally biased region" description="Polar residues" evidence="2">
    <location>
        <begin position="341"/>
        <end position="354"/>
    </location>
</feature>
<accession>A0A2Z7CSQ7</accession>
<keyword evidence="4" id="KW-1185">Reference proteome</keyword>
<reference evidence="3 4" key="1">
    <citation type="journal article" date="2015" name="Proc. Natl. Acad. Sci. U.S.A.">
        <title>The resurrection genome of Boea hygrometrica: A blueprint for survival of dehydration.</title>
        <authorList>
            <person name="Xiao L."/>
            <person name="Yang G."/>
            <person name="Zhang L."/>
            <person name="Yang X."/>
            <person name="Zhao S."/>
            <person name="Ji Z."/>
            <person name="Zhou Q."/>
            <person name="Hu M."/>
            <person name="Wang Y."/>
            <person name="Chen M."/>
            <person name="Xu Y."/>
            <person name="Jin H."/>
            <person name="Xiao X."/>
            <person name="Hu G."/>
            <person name="Bao F."/>
            <person name="Hu Y."/>
            <person name="Wan P."/>
            <person name="Li L."/>
            <person name="Deng X."/>
            <person name="Kuang T."/>
            <person name="Xiang C."/>
            <person name="Zhu J.K."/>
            <person name="Oliver M.J."/>
            <person name="He Y."/>
        </authorList>
    </citation>
    <scope>NUCLEOTIDE SEQUENCE [LARGE SCALE GENOMIC DNA]</scope>
    <source>
        <strain evidence="4">cv. XS01</strain>
    </source>
</reference>
<dbReference type="PANTHER" id="PTHR31099:SF49">
    <property type="entry name" value="MYOSIN HEAVY CHAIN-LIKE PROTEIN"/>
    <property type="match status" value="1"/>
</dbReference>
<dbReference type="Proteomes" id="UP000250235">
    <property type="component" value="Unassembled WGS sequence"/>
</dbReference>
<dbReference type="EMBL" id="KQ992981">
    <property type="protein sequence ID" value="KZV49758.1"/>
    <property type="molecule type" value="Genomic_DNA"/>
</dbReference>
<evidence type="ECO:0000256" key="1">
    <source>
        <dbReference type="SAM" id="Coils"/>
    </source>
</evidence>
<sequence length="580" mass="65224">MSSPDYNLVDSLAKSIDLSSPPEASFRGEEIPSTAETHRDRILRIDQDEARLAAQGCIWYEIKASTLRQSDIPSIRDKAGIADLYEIVIPHVHARAHCPPAGFHTFYVNQIERGLRFPVPRFITDLCNHLEISPSQLTPNSFSSLLSLGILLKFFRIPLSTYTLMRLVQIKRLGPGKFYISNQCVSGNPSSHKGWMSRYFFIKRISSRENPWGCDMSWRDNAYTQPPSTPEPAPELTDFLKVTREKCFNAQELIEEDLLCHFKFSGKGVPLVGDLGERMSKAEMLRALKKRKADPEGASRSLSKGKRKNTEERGEKRKKRQHEQETHESGREQVPKEAIKETSTSGGKGPEQTTKASCEYLDASTISFIAKPSGSASLDFTRHLIPDRDYNLVNSVPDLAALEAASLHLMQAVVWSGSVANRLLRAREEITKTKHSMDGVLQEHGSLMKQLEEIQDNHDKEKEEMALELEASRTRANRAEEENKALQAKVDKWKGEAANSWELGKEKFLQSKEFRVLCSGKALALFEKGFDGCLAQFRESGYTEEEHPVSFLDVERALANLPDDEEEEGSSSGREEAPPA</sequence>
<feature type="region of interest" description="Disordered" evidence="2">
    <location>
        <begin position="287"/>
        <end position="354"/>
    </location>
</feature>